<dbReference type="EMBL" id="FOAF01000001">
    <property type="protein sequence ID" value="SEL04172.1"/>
    <property type="molecule type" value="Genomic_DNA"/>
</dbReference>
<accession>A0A1H7LZ68</accession>
<dbReference type="InterPro" id="IPR032466">
    <property type="entry name" value="Metal_Hydrolase"/>
</dbReference>
<dbReference type="SUPFAM" id="SSF51338">
    <property type="entry name" value="Composite domain of metallo-dependent hydrolases"/>
    <property type="match status" value="1"/>
</dbReference>
<evidence type="ECO:0000313" key="3">
    <source>
        <dbReference type="Proteomes" id="UP000199421"/>
    </source>
</evidence>
<protein>
    <submittedName>
        <fullName evidence="2">Imidazolonepropionase</fullName>
    </submittedName>
</protein>
<gene>
    <name evidence="2" type="ORF">SAMN05661044_01813</name>
</gene>
<dbReference type="Gene3D" id="2.30.40.10">
    <property type="entry name" value="Urease, subunit C, domain 1"/>
    <property type="match status" value="1"/>
</dbReference>
<dbReference type="PANTHER" id="PTHR43135:SF3">
    <property type="entry name" value="ALPHA-D-RIBOSE 1-METHYLPHOSPHONATE 5-TRIPHOSPHATE DIPHOSPHATASE"/>
    <property type="match status" value="1"/>
</dbReference>
<sequence length="449" mass="49602">MFSLYALAQQAPSIDLIISNCKVINMADGSITQGQSVAIKNGKIIDVHSDKYIKNKYQAAQYIQAEGRYVMPGLWDMHMHFGGGDSTLHENKNFLALYLAHGVTSIRDMAADISKSVVKWRDEINNDQLTGPRIFTSGPKLEGYKPIWKGVLQVGTPEEVESALDSLQKLNVDFVKITENTLKPDIYLYALKAVKARGLRSSAHIPSSLTLNEVIDAGLNSVEHLGYAYNAGIPKAATASKASQFNAEYAKQQYRYMANHHVFITPTLLGSYIISHLDEDSHTNDAYLKYIGRGIKNTYSWRVDRAKNISAEASKQRHENYDNVSKILPLLQSEGVKIMAGTDAGYLNSFVYPGIGIHQELALMVKAGLSPLQALQASVVNSPAFLGLTEYGSVAKDKRADLILLDQNPIENIEATQKIHSVIVKGVVFDRRQLDKFLKDVADQNVSGL</sequence>
<feature type="domain" description="Amidohydrolase-related" evidence="1">
    <location>
        <begin position="69"/>
        <end position="427"/>
    </location>
</feature>
<dbReference type="STRING" id="407022.SAMN05661044_01813"/>
<reference evidence="3" key="1">
    <citation type="submission" date="2016-10" db="EMBL/GenBank/DDBJ databases">
        <authorList>
            <person name="Varghese N."/>
            <person name="Submissions S."/>
        </authorList>
    </citation>
    <scope>NUCLEOTIDE SEQUENCE [LARGE SCALE GENOMIC DNA]</scope>
    <source>
        <strain evidence="3">DSM 18733</strain>
    </source>
</reference>
<organism evidence="2 3">
    <name type="scientific">Olivibacter domesticus</name>
    <name type="common">Pseudosphingobacterium domesticum</name>
    <dbReference type="NCBI Taxonomy" id="407022"/>
    <lineage>
        <taxon>Bacteria</taxon>
        <taxon>Pseudomonadati</taxon>
        <taxon>Bacteroidota</taxon>
        <taxon>Sphingobacteriia</taxon>
        <taxon>Sphingobacteriales</taxon>
        <taxon>Sphingobacteriaceae</taxon>
        <taxon>Olivibacter</taxon>
    </lineage>
</organism>
<dbReference type="InterPro" id="IPR011059">
    <property type="entry name" value="Metal-dep_hydrolase_composite"/>
</dbReference>
<dbReference type="AlphaFoldDB" id="A0A1H7LZ68"/>
<keyword evidence="3" id="KW-1185">Reference proteome</keyword>
<dbReference type="PANTHER" id="PTHR43135">
    <property type="entry name" value="ALPHA-D-RIBOSE 1-METHYLPHOSPHONATE 5-TRIPHOSPHATE DIPHOSPHATASE"/>
    <property type="match status" value="1"/>
</dbReference>
<dbReference type="Pfam" id="PF01979">
    <property type="entry name" value="Amidohydro_1"/>
    <property type="match status" value="1"/>
</dbReference>
<evidence type="ECO:0000259" key="1">
    <source>
        <dbReference type="Pfam" id="PF01979"/>
    </source>
</evidence>
<dbReference type="Gene3D" id="3.40.50.10910">
    <property type="entry name" value="Amidohydrolase"/>
    <property type="match status" value="1"/>
</dbReference>
<dbReference type="Gene3D" id="3.30.110.90">
    <property type="entry name" value="Amidohydrolase"/>
    <property type="match status" value="1"/>
</dbReference>
<dbReference type="Gene3D" id="1.20.58.520">
    <property type="entry name" value="Amidohydrolase"/>
    <property type="match status" value="1"/>
</dbReference>
<dbReference type="SUPFAM" id="SSF51556">
    <property type="entry name" value="Metallo-dependent hydrolases"/>
    <property type="match status" value="1"/>
</dbReference>
<dbReference type="Proteomes" id="UP000199421">
    <property type="component" value="Unassembled WGS sequence"/>
</dbReference>
<proteinExistence type="predicted"/>
<dbReference type="GO" id="GO:0016810">
    <property type="term" value="F:hydrolase activity, acting on carbon-nitrogen (but not peptide) bonds"/>
    <property type="evidence" value="ECO:0007669"/>
    <property type="project" value="InterPro"/>
</dbReference>
<dbReference type="InterPro" id="IPR006680">
    <property type="entry name" value="Amidohydro-rel"/>
</dbReference>
<evidence type="ECO:0000313" key="2">
    <source>
        <dbReference type="EMBL" id="SEL04172.1"/>
    </source>
</evidence>
<dbReference type="InterPro" id="IPR051781">
    <property type="entry name" value="Metallo-dep_Hydrolase"/>
</dbReference>
<name>A0A1H7LZ68_OLID1</name>